<comment type="caution">
    <text evidence="1">The sequence shown here is derived from an EMBL/GenBank/DDBJ whole genome shotgun (WGS) entry which is preliminary data.</text>
</comment>
<evidence type="ECO:0000313" key="1">
    <source>
        <dbReference type="EMBL" id="GAI39738.1"/>
    </source>
</evidence>
<dbReference type="EMBL" id="BARV01023699">
    <property type="protein sequence ID" value="GAI39738.1"/>
    <property type="molecule type" value="Genomic_DNA"/>
</dbReference>
<name>X1N807_9ZZZZ</name>
<protein>
    <submittedName>
        <fullName evidence="1">Uncharacterized protein</fullName>
    </submittedName>
</protein>
<accession>X1N807</accession>
<dbReference type="AlphaFoldDB" id="X1N807"/>
<reference evidence="1" key="1">
    <citation type="journal article" date="2014" name="Front. Microbiol.">
        <title>High frequency of phylogenetically diverse reductive dehalogenase-homologous genes in deep subseafloor sedimentary metagenomes.</title>
        <authorList>
            <person name="Kawai M."/>
            <person name="Futagami T."/>
            <person name="Toyoda A."/>
            <person name="Takaki Y."/>
            <person name="Nishi S."/>
            <person name="Hori S."/>
            <person name="Arai W."/>
            <person name="Tsubouchi T."/>
            <person name="Morono Y."/>
            <person name="Uchiyama I."/>
            <person name="Ito T."/>
            <person name="Fujiyama A."/>
            <person name="Inagaki F."/>
            <person name="Takami H."/>
        </authorList>
    </citation>
    <scope>NUCLEOTIDE SEQUENCE</scope>
    <source>
        <strain evidence="1">Expedition CK06-06</strain>
    </source>
</reference>
<sequence>MKVLSWLFRGKFLFYLKEAYRGGKLKFVGEIRSLGDTRKFQMMMDELYRQEWVTYCRP</sequence>
<feature type="non-terminal residue" evidence="1">
    <location>
        <position position="58"/>
    </location>
</feature>
<proteinExistence type="predicted"/>
<gene>
    <name evidence="1" type="ORF">S06H3_38829</name>
</gene>
<organism evidence="1">
    <name type="scientific">marine sediment metagenome</name>
    <dbReference type="NCBI Taxonomy" id="412755"/>
    <lineage>
        <taxon>unclassified sequences</taxon>
        <taxon>metagenomes</taxon>
        <taxon>ecological metagenomes</taxon>
    </lineage>
</organism>